<keyword evidence="2" id="KW-1003">Cell membrane</keyword>
<keyword evidence="3" id="KW-1133">Transmembrane helix</keyword>
<keyword evidence="5" id="KW-1185">Reference proteome</keyword>
<evidence type="ECO:0000256" key="2">
    <source>
        <dbReference type="PIRNR" id="PIRNR016661"/>
    </source>
</evidence>
<feature type="transmembrane region" description="Helical" evidence="3">
    <location>
        <begin position="66"/>
        <end position="83"/>
    </location>
</feature>
<keyword evidence="3" id="KW-0812">Transmembrane</keyword>
<keyword evidence="2" id="KW-0813">Transport</keyword>
<protein>
    <recommendedName>
        <fullName evidence="2">Biotin transporter</fullName>
    </recommendedName>
</protein>
<proteinExistence type="inferred from homology"/>
<comment type="similarity">
    <text evidence="1 2">Belongs to the BioY family.</text>
</comment>
<name>A0A934WUH8_9FIRM</name>
<feature type="transmembrane region" description="Helical" evidence="3">
    <location>
        <begin position="95"/>
        <end position="112"/>
    </location>
</feature>
<evidence type="ECO:0000256" key="3">
    <source>
        <dbReference type="SAM" id="Phobius"/>
    </source>
</evidence>
<feature type="transmembrane region" description="Helical" evidence="3">
    <location>
        <begin position="18"/>
        <end position="37"/>
    </location>
</feature>
<dbReference type="Gene3D" id="1.10.1760.20">
    <property type="match status" value="1"/>
</dbReference>
<dbReference type="PANTHER" id="PTHR34295">
    <property type="entry name" value="BIOTIN TRANSPORTER BIOY"/>
    <property type="match status" value="1"/>
</dbReference>
<evidence type="ECO:0000313" key="5">
    <source>
        <dbReference type="Proteomes" id="UP000633365"/>
    </source>
</evidence>
<dbReference type="GO" id="GO:0005886">
    <property type="term" value="C:plasma membrane"/>
    <property type="evidence" value="ECO:0007669"/>
    <property type="project" value="UniProtKB-SubCell"/>
</dbReference>
<dbReference type="PIRSF" id="PIRSF016661">
    <property type="entry name" value="BioY"/>
    <property type="match status" value="1"/>
</dbReference>
<dbReference type="EMBL" id="JAEQMG010000180">
    <property type="protein sequence ID" value="MBK6090115.1"/>
    <property type="molecule type" value="Genomic_DNA"/>
</dbReference>
<reference evidence="4" key="1">
    <citation type="submission" date="2021-01" db="EMBL/GenBank/DDBJ databases">
        <title>Genome public.</title>
        <authorList>
            <person name="Liu C."/>
            <person name="Sun Q."/>
        </authorList>
    </citation>
    <scope>NUCLEOTIDE SEQUENCE</scope>
    <source>
        <strain evidence="4">M6</strain>
    </source>
</reference>
<dbReference type="GO" id="GO:0015225">
    <property type="term" value="F:biotin transmembrane transporter activity"/>
    <property type="evidence" value="ECO:0007669"/>
    <property type="project" value="UniProtKB-UniRule"/>
</dbReference>
<dbReference type="AlphaFoldDB" id="A0A934WUH8"/>
<feature type="transmembrane region" description="Helical" evidence="3">
    <location>
        <begin position="119"/>
        <end position="140"/>
    </location>
</feature>
<keyword evidence="2 3" id="KW-0472">Membrane</keyword>
<comment type="subcellular location">
    <subcellularLocation>
        <location evidence="2">Cell membrane</location>
        <topology evidence="2">Multi-pass membrane protein</topology>
    </subcellularLocation>
</comment>
<evidence type="ECO:0000256" key="1">
    <source>
        <dbReference type="ARBA" id="ARBA00010692"/>
    </source>
</evidence>
<accession>A0A934WUH8</accession>
<organism evidence="4 5">
    <name type="scientific">Ruminococcus difficilis</name>
    <dbReference type="NCBI Taxonomy" id="2763069"/>
    <lineage>
        <taxon>Bacteria</taxon>
        <taxon>Bacillati</taxon>
        <taxon>Bacillota</taxon>
        <taxon>Clostridia</taxon>
        <taxon>Eubacteriales</taxon>
        <taxon>Oscillospiraceae</taxon>
        <taxon>Ruminococcus</taxon>
    </lineage>
</organism>
<dbReference type="Proteomes" id="UP000633365">
    <property type="component" value="Unassembled WGS sequence"/>
</dbReference>
<evidence type="ECO:0000313" key="4">
    <source>
        <dbReference type="EMBL" id="MBK6090115.1"/>
    </source>
</evidence>
<dbReference type="Pfam" id="PF02632">
    <property type="entry name" value="BioY"/>
    <property type="match status" value="1"/>
</dbReference>
<gene>
    <name evidence="4" type="ORF">JKK62_15945</name>
</gene>
<sequence>MSANTQDNKKAPTAVKDLVFTAMFTALIAVCSIISIPIGEVPVTLQTFAICLSAAMLGWKRGTLSVFVYILLGAVGVPIFAGMKGGVGVLVGPTGGYIIGFLLTALAVGFAADRWRRKALPLTIAMAVGVLLCYVVGTIWFMVVTKMRLGESLLLCVVPFLIPDAVKIAAAVLLSNRLSKVVRL</sequence>
<dbReference type="PANTHER" id="PTHR34295:SF1">
    <property type="entry name" value="BIOTIN TRANSPORTER BIOY"/>
    <property type="match status" value="1"/>
</dbReference>
<comment type="caution">
    <text evidence="4">The sequence shown here is derived from an EMBL/GenBank/DDBJ whole genome shotgun (WGS) entry which is preliminary data.</text>
</comment>
<feature type="transmembrane region" description="Helical" evidence="3">
    <location>
        <begin position="152"/>
        <end position="174"/>
    </location>
</feature>
<dbReference type="RefSeq" id="WP_201428794.1">
    <property type="nucleotide sequence ID" value="NZ_JAEQMG010000180.1"/>
</dbReference>
<dbReference type="InterPro" id="IPR003784">
    <property type="entry name" value="BioY"/>
</dbReference>